<evidence type="ECO:0000256" key="5">
    <source>
        <dbReference type="SAM" id="SignalP"/>
    </source>
</evidence>
<dbReference type="Gene3D" id="3.30.560.10">
    <property type="entry name" value="Glucose Oxidase, domain 3"/>
    <property type="match status" value="1"/>
</dbReference>
<dbReference type="GO" id="GO:0050660">
    <property type="term" value="F:flavin adenine dinucleotide binding"/>
    <property type="evidence" value="ECO:0007669"/>
    <property type="project" value="InterPro"/>
</dbReference>
<organism evidence="7 8">
    <name type="scientific">Aphis craccivora</name>
    <name type="common">Cowpea aphid</name>
    <dbReference type="NCBI Taxonomy" id="307492"/>
    <lineage>
        <taxon>Eukaryota</taxon>
        <taxon>Metazoa</taxon>
        <taxon>Ecdysozoa</taxon>
        <taxon>Arthropoda</taxon>
        <taxon>Hexapoda</taxon>
        <taxon>Insecta</taxon>
        <taxon>Pterygota</taxon>
        <taxon>Neoptera</taxon>
        <taxon>Paraneoptera</taxon>
        <taxon>Hemiptera</taxon>
        <taxon>Sternorrhyncha</taxon>
        <taxon>Aphidomorpha</taxon>
        <taxon>Aphidoidea</taxon>
        <taxon>Aphididae</taxon>
        <taxon>Aphidini</taxon>
        <taxon>Aphis</taxon>
        <taxon>Aphis</taxon>
    </lineage>
</organism>
<evidence type="ECO:0000256" key="4">
    <source>
        <dbReference type="ARBA" id="ARBA00022827"/>
    </source>
</evidence>
<sequence length="713" mass="79150">MDTFRTLWLFMGLLAVGLENGVHSLNLFGKNERMAKSGSEKKLVHSVTTTRSVVVEKKSTVFKKKCWSDLIEDKSLSINTLEMCQKYGYNVEGLYVVPEFLRLLNSLNREQCSMASRITYPRDYSLSIKNDDEFDVIIVGCGASGSVLAAKLSDEKNLNVLLLEAGGIPLMQSEIPGLWANSIGSVMDWNYTAKEDATFGQSLENKCVNVIRGKCFGGTTALNTMLYDRGIESDYTKFEMAGLTKWSWEDVLKYYKRSEDCKFEKITTHETVSKSHSVGGKLCVDSFRNTRTVEIRQVYSKALNAVNYDTLDFFDVKNHQGFVSSIAIVKNGLRVNAAKAFLKNANKKYNLKISANSLVKKIIFEGEKAVGVEFENSVGELIQVKCKKYVVLSAGPIGSPKLLMESGVGPKALLDSLEIPVVVENNNVGLNLQAHPTFLGIVVKFEMQPVKSYSISEMVFEYLMKHTGPLATIGLCSFTGFIDIDGNGIPDIQILFYYYSQDDTVFMPSQLDAFNFNDDITEQIIDLNEENDIKLIGISLLRPKNTGKVTINKTCDGDEYEPVIEFGSLDDEDVETLVKAIHWVKNLVESEAFKHYGPKIVPLKIEGGPEPDVNSDEYWKCAIKHLTIMNIQMTGTSSMATDSSKGVVDEDLNVFGTDGLMVVDSSALPIMFSAESCAPSIMVAEKAADIILEKLGCNDDEDEENKESDDYTA</sequence>
<feature type="chain" id="PRO_5026158746" evidence="5">
    <location>
        <begin position="25"/>
        <end position="713"/>
    </location>
</feature>
<dbReference type="SUPFAM" id="SSF54373">
    <property type="entry name" value="FAD-linked reductases, C-terminal domain"/>
    <property type="match status" value="1"/>
</dbReference>
<dbReference type="InterPro" id="IPR000172">
    <property type="entry name" value="GMC_OxRdtase_N"/>
</dbReference>
<dbReference type="InterPro" id="IPR012132">
    <property type="entry name" value="GMC_OxRdtase"/>
</dbReference>
<keyword evidence="3" id="KW-0285">Flavoprotein</keyword>
<keyword evidence="4" id="KW-0274">FAD</keyword>
<comment type="similarity">
    <text evidence="2">Belongs to the GMC oxidoreductase family.</text>
</comment>
<dbReference type="AlphaFoldDB" id="A0A6G0ZR44"/>
<dbReference type="InterPro" id="IPR036188">
    <property type="entry name" value="FAD/NAD-bd_sf"/>
</dbReference>
<dbReference type="GO" id="GO:0016614">
    <property type="term" value="F:oxidoreductase activity, acting on CH-OH group of donors"/>
    <property type="evidence" value="ECO:0007669"/>
    <property type="project" value="InterPro"/>
</dbReference>
<dbReference type="Pfam" id="PF05199">
    <property type="entry name" value="GMC_oxred_C"/>
    <property type="match status" value="1"/>
</dbReference>
<feature type="signal peptide" evidence="5">
    <location>
        <begin position="1"/>
        <end position="24"/>
    </location>
</feature>
<dbReference type="InterPro" id="IPR007867">
    <property type="entry name" value="GMC_OxRtase_C"/>
</dbReference>
<dbReference type="Gene3D" id="3.50.50.60">
    <property type="entry name" value="FAD/NAD(P)-binding domain"/>
    <property type="match status" value="1"/>
</dbReference>
<dbReference type="OrthoDB" id="269227at2759"/>
<comment type="caution">
    <text evidence="7">The sequence shown here is derived from an EMBL/GenBank/DDBJ whole genome shotgun (WGS) entry which is preliminary data.</text>
</comment>
<accession>A0A6G0ZR44</accession>
<protein>
    <submittedName>
        <fullName evidence="7">Glucose dehydrogenase</fullName>
    </submittedName>
</protein>
<evidence type="ECO:0000313" key="8">
    <source>
        <dbReference type="Proteomes" id="UP000478052"/>
    </source>
</evidence>
<evidence type="ECO:0000256" key="3">
    <source>
        <dbReference type="ARBA" id="ARBA00022630"/>
    </source>
</evidence>
<evidence type="ECO:0000259" key="6">
    <source>
        <dbReference type="PROSITE" id="PS00624"/>
    </source>
</evidence>
<dbReference type="SUPFAM" id="SSF51905">
    <property type="entry name" value="FAD/NAD(P)-binding domain"/>
    <property type="match status" value="1"/>
</dbReference>
<feature type="domain" description="Glucose-methanol-choline oxidoreductase N-terminal" evidence="6">
    <location>
        <begin position="395"/>
        <end position="409"/>
    </location>
</feature>
<gene>
    <name evidence="7" type="ORF">FWK35_00017934</name>
</gene>
<name>A0A6G0ZR44_APHCR</name>
<dbReference type="PANTHER" id="PTHR11552:SF147">
    <property type="entry name" value="CHOLINE DEHYDROGENASE, MITOCHONDRIAL"/>
    <property type="match status" value="1"/>
</dbReference>
<dbReference type="Proteomes" id="UP000478052">
    <property type="component" value="Unassembled WGS sequence"/>
</dbReference>
<reference evidence="7 8" key="1">
    <citation type="submission" date="2019-08" db="EMBL/GenBank/DDBJ databases">
        <title>Whole genome of Aphis craccivora.</title>
        <authorList>
            <person name="Voronova N.V."/>
            <person name="Shulinski R.S."/>
            <person name="Bandarenka Y.V."/>
            <person name="Zhorov D.G."/>
            <person name="Warner D."/>
        </authorList>
    </citation>
    <scope>NUCLEOTIDE SEQUENCE [LARGE SCALE GENOMIC DNA]</scope>
    <source>
        <strain evidence="7">180601</strain>
        <tissue evidence="7">Whole Body</tissue>
    </source>
</reference>
<comment type="cofactor">
    <cofactor evidence="1">
        <name>FAD</name>
        <dbReference type="ChEBI" id="CHEBI:57692"/>
    </cofactor>
</comment>
<dbReference type="PANTHER" id="PTHR11552">
    <property type="entry name" value="GLUCOSE-METHANOL-CHOLINE GMC OXIDOREDUCTASE"/>
    <property type="match status" value="1"/>
</dbReference>
<keyword evidence="8" id="KW-1185">Reference proteome</keyword>
<dbReference type="PROSITE" id="PS00624">
    <property type="entry name" value="GMC_OXRED_2"/>
    <property type="match status" value="1"/>
</dbReference>
<evidence type="ECO:0000313" key="7">
    <source>
        <dbReference type="EMBL" id="KAF0773838.1"/>
    </source>
</evidence>
<proteinExistence type="inferred from homology"/>
<keyword evidence="5" id="KW-0732">Signal</keyword>
<evidence type="ECO:0000256" key="1">
    <source>
        <dbReference type="ARBA" id="ARBA00001974"/>
    </source>
</evidence>
<dbReference type="EMBL" id="VUJU01000027">
    <property type="protein sequence ID" value="KAF0773838.1"/>
    <property type="molecule type" value="Genomic_DNA"/>
</dbReference>
<evidence type="ECO:0000256" key="2">
    <source>
        <dbReference type="ARBA" id="ARBA00010790"/>
    </source>
</evidence>
<dbReference type="Pfam" id="PF00732">
    <property type="entry name" value="GMC_oxred_N"/>
    <property type="match status" value="1"/>
</dbReference>